<dbReference type="EMBL" id="QCYY01000998">
    <property type="protein sequence ID" value="ROT81256.1"/>
    <property type="molecule type" value="Genomic_DNA"/>
</dbReference>
<dbReference type="PROSITE" id="PS00657">
    <property type="entry name" value="FORK_HEAD_1"/>
    <property type="match status" value="1"/>
</dbReference>
<dbReference type="PRINTS" id="PR00053">
    <property type="entry name" value="FORKHEAD"/>
</dbReference>
<dbReference type="GO" id="GO:0009653">
    <property type="term" value="P:anatomical structure morphogenesis"/>
    <property type="evidence" value="ECO:0007669"/>
    <property type="project" value="TreeGrafter"/>
</dbReference>
<evidence type="ECO:0000256" key="1">
    <source>
        <dbReference type="ARBA" id="ARBA00004123"/>
    </source>
</evidence>
<evidence type="ECO:0000256" key="2">
    <source>
        <dbReference type="ARBA" id="ARBA00023015"/>
    </source>
</evidence>
<protein>
    <submittedName>
        <fullName evidence="9">Putative Forkhead box protein D3</fullName>
    </submittedName>
</protein>
<dbReference type="FunFam" id="1.10.10.10:FF:000016">
    <property type="entry name" value="Forkhead box protein I1"/>
    <property type="match status" value="1"/>
</dbReference>
<comment type="caution">
    <text evidence="9">The sequence shown here is derived from an EMBL/GenBank/DDBJ whole genome shotgun (WGS) entry which is preliminary data.</text>
</comment>
<feature type="region of interest" description="Disordered" evidence="7">
    <location>
        <begin position="235"/>
        <end position="259"/>
    </location>
</feature>
<feature type="region of interest" description="Disordered" evidence="7">
    <location>
        <begin position="285"/>
        <end position="321"/>
    </location>
</feature>
<feature type="compositionally biased region" description="Basic and acidic residues" evidence="7">
    <location>
        <begin position="162"/>
        <end position="175"/>
    </location>
</feature>
<keyword evidence="10" id="KW-1185">Reference proteome</keyword>
<evidence type="ECO:0000256" key="7">
    <source>
        <dbReference type="SAM" id="MobiDB-lite"/>
    </source>
</evidence>
<feature type="compositionally biased region" description="Basic and acidic residues" evidence="7">
    <location>
        <begin position="543"/>
        <end position="557"/>
    </location>
</feature>
<keyword evidence="5 6" id="KW-0539">Nucleus</keyword>
<accession>A0A3R7PSI8</accession>
<evidence type="ECO:0000313" key="9">
    <source>
        <dbReference type="EMBL" id="ROT81256.1"/>
    </source>
</evidence>
<dbReference type="GO" id="GO:0005634">
    <property type="term" value="C:nucleus"/>
    <property type="evidence" value="ECO:0007669"/>
    <property type="project" value="UniProtKB-SubCell"/>
</dbReference>
<sequence length="613" mass="68410">MKIATASARGLCIGISLRLSSLAPPTRSHPSSRERADWPAGRGSSPVARGITERTDSDLQLGGSGGLEGVAHPGLYREAPRLFEPHPRLYDPRPQVDRTSFEQTEAGKFLADRIFLEKTVSERAFPERAPIERHTSERPYPERPYLERSFLERLGLERPLPERAMGLERHSEGRELPGGGLDRSVLERSLMERSALERHVHERAQAARAFFDRHEGASGLLEDEARVQEMVVEEAGEDAETRHQEDDAVEPSCDGDAAERAGLGGELATEDTPLDSKEHISLEPTEEATHMANDRSPPPPPSSPEEAKMGGEGGEEDKQGGLVKPPYSYIALITMAILQAPKKRVTLSEICEFIINRFPYYKAKFPAWQNSIRHNLSLNDCFVKVPREPGNPGKGNYWTLDPGAIDMFDNGSFLRRRKRYKRQPAPDFFSDPHVFSLFTSGVLDPFQQQQLQQAAALLGPHHPILQRPPLSHTLLPPLRTCPTWGASPWACRTWSWPVRCAPSSRCRAATPCCTRRPSSPWRCPPAWRPTACRRPSRRPLHHRLADRPRRRGAQEKARSRRARFGRAPASPFHVPASSLPSSSPSLPAYPSVGISDADHRPFLHAALLHTMAQ</sequence>
<dbReference type="GO" id="GO:0030154">
    <property type="term" value="P:cell differentiation"/>
    <property type="evidence" value="ECO:0007669"/>
    <property type="project" value="TreeGrafter"/>
</dbReference>
<dbReference type="InterPro" id="IPR036390">
    <property type="entry name" value="WH_DNA-bd_sf"/>
</dbReference>
<dbReference type="PROSITE" id="PS50039">
    <property type="entry name" value="FORK_HEAD_3"/>
    <property type="match status" value="1"/>
</dbReference>
<feature type="compositionally biased region" description="Low complexity" evidence="7">
    <location>
        <begin position="575"/>
        <end position="584"/>
    </location>
</feature>
<dbReference type="InterPro" id="IPR050211">
    <property type="entry name" value="FOX_domain-containing"/>
</dbReference>
<evidence type="ECO:0000256" key="5">
    <source>
        <dbReference type="ARBA" id="ARBA00023242"/>
    </source>
</evidence>
<gene>
    <name evidence="9" type="ORF">C7M84_025584</name>
</gene>
<keyword evidence="3 6" id="KW-0238">DNA-binding</keyword>
<reference evidence="9 10" key="1">
    <citation type="submission" date="2018-04" db="EMBL/GenBank/DDBJ databases">
        <authorList>
            <person name="Zhang X."/>
            <person name="Yuan J."/>
            <person name="Li F."/>
            <person name="Xiang J."/>
        </authorList>
    </citation>
    <scope>NUCLEOTIDE SEQUENCE [LARGE SCALE GENOMIC DNA]</scope>
    <source>
        <tissue evidence="9">Muscle</tissue>
    </source>
</reference>
<reference evidence="9 10" key="2">
    <citation type="submission" date="2019-01" db="EMBL/GenBank/DDBJ databases">
        <title>The decoding of complex shrimp genome reveals the adaptation for benthos swimmer, frequently molting mechanism and breeding impact on genome.</title>
        <authorList>
            <person name="Sun Y."/>
            <person name="Gao Y."/>
            <person name="Yu Y."/>
        </authorList>
    </citation>
    <scope>NUCLEOTIDE SEQUENCE [LARGE SCALE GENOMIC DNA]</scope>
    <source>
        <tissue evidence="9">Muscle</tissue>
    </source>
</reference>
<proteinExistence type="predicted"/>
<dbReference type="PANTHER" id="PTHR11829:SF402">
    <property type="entry name" value="FORK HEAD DOMAIN-CONTAINING PROTEIN FD3-RELATED"/>
    <property type="match status" value="1"/>
</dbReference>
<comment type="subcellular location">
    <subcellularLocation>
        <location evidence="1 6">Nucleus</location>
    </subcellularLocation>
</comment>
<dbReference type="Gene3D" id="1.10.10.10">
    <property type="entry name" value="Winged helix-like DNA-binding domain superfamily/Winged helix DNA-binding domain"/>
    <property type="match status" value="1"/>
</dbReference>
<dbReference type="SUPFAM" id="SSF46785">
    <property type="entry name" value="Winged helix' DNA-binding domain"/>
    <property type="match status" value="1"/>
</dbReference>
<dbReference type="STRING" id="6689.A0A3R7PSI8"/>
<evidence type="ECO:0000256" key="4">
    <source>
        <dbReference type="ARBA" id="ARBA00023163"/>
    </source>
</evidence>
<feature type="region of interest" description="Disordered" evidence="7">
    <location>
        <begin position="532"/>
        <end position="584"/>
    </location>
</feature>
<keyword evidence="4" id="KW-0804">Transcription</keyword>
<dbReference type="SMART" id="SM00339">
    <property type="entry name" value="FH"/>
    <property type="match status" value="1"/>
</dbReference>
<dbReference type="GO" id="GO:0000978">
    <property type="term" value="F:RNA polymerase II cis-regulatory region sequence-specific DNA binding"/>
    <property type="evidence" value="ECO:0007669"/>
    <property type="project" value="TreeGrafter"/>
</dbReference>
<feature type="region of interest" description="Disordered" evidence="7">
    <location>
        <begin position="162"/>
        <end position="181"/>
    </location>
</feature>
<keyword evidence="2" id="KW-0805">Transcription regulation</keyword>
<feature type="region of interest" description="Disordered" evidence="7">
    <location>
        <begin position="22"/>
        <end position="64"/>
    </location>
</feature>
<evidence type="ECO:0000256" key="6">
    <source>
        <dbReference type="PROSITE-ProRule" id="PRU00089"/>
    </source>
</evidence>
<dbReference type="InterPro" id="IPR030456">
    <property type="entry name" value="TF_fork_head_CS_2"/>
</dbReference>
<dbReference type="OrthoDB" id="5402974at2759"/>
<dbReference type="Pfam" id="PF00250">
    <property type="entry name" value="Forkhead"/>
    <property type="match status" value="1"/>
</dbReference>
<evidence type="ECO:0000256" key="3">
    <source>
        <dbReference type="ARBA" id="ARBA00023125"/>
    </source>
</evidence>
<dbReference type="AlphaFoldDB" id="A0A3R7PSI8"/>
<dbReference type="PANTHER" id="PTHR11829">
    <property type="entry name" value="FORKHEAD BOX PROTEIN"/>
    <property type="match status" value="1"/>
</dbReference>
<dbReference type="GO" id="GO:0000981">
    <property type="term" value="F:DNA-binding transcription factor activity, RNA polymerase II-specific"/>
    <property type="evidence" value="ECO:0007669"/>
    <property type="project" value="TreeGrafter"/>
</dbReference>
<dbReference type="Proteomes" id="UP000283509">
    <property type="component" value="Unassembled WGS sequence"/>
</dbReference>
<feature type="DNA-binding region" description="Fork-head" evidence="6">
    <location>
        <begin position="324"/>
        <end position="418"/>
    </location>
</feature>
<evidence type="ECO:0000313" key="10">
    <source>
        <dbReference type="Proteomes" id="UP000283509"/>
    </source>
</evidence>
<dbReference type="PROSITE" id="PS00658">
    <property type="entry name" value="FORK_HEAD_2"/>
    <property type="match status" value="1"/>
</dbReference>
<evidence type="ECO:0000259" key="8">
    <source>
        <dbReference type="PROSITE" id="PS50039"/>
    </source>
</evidence>
<feature type="domain" description="Fork-head" evidence="8">
    <location>
        <begin position="324"/>
        <end position="418"/>
    </location>
</feature>
<dbReference type="CDD" id="cd20048">
    <property type="entry name" value="FH_FOXD4-like"/>
    <property type="match status" value="1"/>
</dbReference>
<name>A0A3R7PSI8_PENVA</name>
<organism evidence="9 10">
    <name type="scientific">Penaeus vannamei</name>
    <name type="common">Whiteleg shrimp</name>
    <name type="synonym">Litopenaeus vannamei</name>
    <dbReference type="NCBI Taxonomy" id="6689"/>
    <lineage>
        <taxon>Eukaryota</taxon>
        <taxon>Metazoa</taxon>
        <taxon>Ecdysozoa</taxon>
        <taxon>Arthropoda</taxon>
        <taxon>Crustacea</taxon>
        <taxon>Multicrustacea</taxon>
        <taxon>Malacostraca</taxon>
        <taxon>Eumalacostraca</taxon>
        <taxon>Eucarida</taxon>
        <taxon>Decapoda</taxon>
        <taxon>Dendrobranchiata</taxon>
        <taxon>Penaeoidea</taxon>
        <taxon>Penaeidae</taxon>
        <taxon>Penaeus</taxon>
    </lineage>
</organism>
<dbReference type="InterPro" id="IPR001766">
    <property type="entry name" value="Fork_head_dom"/>
</dbReference>
<dbReference type="InterPro" id="IPR018122">
    <property type="entry name" value="TF_fork_head_CS_1"/>
</dbReference>
<dbReference type="InterPro" id="IPR036388">
    <property type="entry name" value="WH-like_DNA-bd_sf"/>
</dbReference>